<dbReference type="AlphaFoldDB" id="A0A3N0GTJ8"/>
<reference evidence="3 4" key="1">
    <citation type="submission" date="2018-11" db="EMBL/GenBank/DDBJ databases">
        <authorList>
            <person name="Li F."/>
        </authorList>
    </citation>
    <scope>NUCLEOTIDE SEQUENCE [LARGE SCALE GENOMIC DNA]</scope>
    <source>
        <strain evidence="3 4">Gsoil 818</strain>
    </source>
</reference>
<dbReference type="GO" id="GO:0003700">
    <property type="term" value="F:DNA-binding transcription factor activity"/>
    <property type="evidence" value="ECO:0007669"/>
    <property type="project" value="InterPro"/>
</dbReference>
<dbReference type="PROSITE" id="PS50937">
    <property type="entry name" value="HTH_MERR_2"/>
    <property type="match status" value="1"/>
</dbReference>
<dbReference type="Proteomes" id="UP000279994">
    <property type="component" value="Unassembled WGS sequence"/>
</dbReference>
<dbReference type="PRINTS" id="PR00040">
    <property type="entry name" value="HTHMERR"/>
</dbReference>
<dbReference type="RefSeq" id="WP_123222045.1">
    <property type="nucleotide sequence ID" value="NZ_RJSF01000019.1"/>
</dbReference>
<dbReference type="SUPFAM" id="SSF46955">
    <property type="entry name" value="Putative DNA-binding domain"/>
    <property type="match status" value="1"/>
</dbReference>
<dbReference type="Gene3D" id="1.10.1660.10">
    <property type="match status" value="1"/>
</dbReference>
<gene>
    <name evidence="3" type="ORF">EFL26_06335</name>
</gene>
<dbReference type="PANTHER" id="PTHR30204:SF98">
    <property type="entry name" value="HTH-TYPE TRANSCRIPTIONAL REGULATOR ADHR"/>
    <property type="match status" value="1"/>
</dbReference>
<dbReference type="CDD" id="cd04780">
    <property type="entry name" value="HTH_MerR-like_sg5"/>
    <property type="match status" value="1"/>
</dbReference>
<evidence type="ECO:0000313" key="3">
    <source>
        <dbReference type="EMBL" id="RNM15794.1"/>
    </source>
</evidence>
<evidence type="ECO:0000313" key="4">
    <source>
        <dbReference type="Proteomes" id="UP000279994"/>
    </source>
</evidence>
<dbReference type="OrthoDB" id="5242095at2"/>
<evidence type="ECO:0000259" key="2">
    <source>
        <dbReference type="PROSITE" id="PS50937"/>
    </source>
</evidence>
<dbReference type="SMART" id="SM00422">
    <property type="entry name" value="HTH_MERR"/>
    <property type="match status" value="1"/>
</dbReference>
<dbReference type="InterPro" id="IPR047057">
    <property type="entry name" value="MerR_fam"/>
</dbReference>
<dbReference type="EMBL" id="RJSF01000019">
    <property type="protein sequence ID" value="RNM15794.1"/>
    <property type="molecule type" value="Genomic_DNA"/>
</dbReference>
<dbReference type="InterPro" id="IPR000551">
    <property type="entry name" value="MerR-type_HTH_dom"/>
</dbReference>
<protein>
    <submittedName>
        <fullName evidence="3">MerR family transcriptional regulator</fullName>
    </submittedName>
</protein>
<sequence>MLPPLDSSARQYWTAQLSNVNLSSMWMAELSARSGCSVPTIKYYLREGLLPAGEATGATRAAYDDTHVRRLRLIRALTEIAGLRLETVRQVLHGIDHAESWHEAVGSAHTRLGASPGDDTPPTQASLARVDGMLARQRWELAPGHPQAVQLARALDALDGVGHPVSDRLLDLYAAAMRPVAAHEVLSVLEIADTDVEASVEAAVVGTLLQEPLLLGIRRIAQENVSRGLAEESAET</sequence>
<dbReference type="GO" id="GO:0003677">
    <property type="term" value="F:DNA binding"/>
    <property type="evidence" value="ECO:0007669"/>
    <property type="project" value="UniProtKB-KW"/>
</dbReference>
<comment type="caution">
    <text evidence="3">The sequence shown here is derived from an EMBL/GenBank/DDBJ whole genome shotgun (WGS) entry which is preliminary data.</text>
</comment>
<keyword evidence="1" id="KW-0238">DNA-binding</keyword>
<name>A0A3N0GTJ8_9ACTN</name>
<feature type="domain" description="HTH merR-type" evidence="2">
    <location>
        <begin position="27"/>
        <end position="94"/>
    </location>
</feature>
<evidence type="ECO:0000256" key="1">
    <source>
        <dbReference type="ARBA" id="ARBA00023125"/>
    </source>
</evidence>
<organism evidence="3 4">
    <name type="scientific">Nocardioides pocheonensis</name>
    <dbReference type="NCBI Taxonomy" id="661485"/>
    <lineage>
        <taxon>Bacteria</taxon>
        <taxon>Bacillati</taxon>
        <taxon>Actinomycetota</taxon>
        <taxon>Actinomycetes</taxon>
        <taxon>Propionibacteriales</taxon>
        <taxon>Nocardioidaceae</taxon>
        <taxon>Nocardioides</taxon>
    </lineage>
</organism>
<dbReference type="Pfam" id="PF13411">
    <property type="entry name" value="MerR_1"/>
    <property type="match status" value="1"/>
</dbReference>
<dbReference type="InterPro" id="IPR009061">
    <property type="entry name" value="DNA-bd_dom_put_sf"/>
</dbReference>
<accession>A0A3N0GTJ8</accession>
<keyword evidence="4" id="KW-1185">Reference proteome</keyword>
<proteinExistence type="predicted"/>
<dbReference type="PANTHER" id="PTHR30204">
    <property type="entry name" value="REDOX-CYCLING DRUG-SENSING TRANSCRIPTIONAL ACTIVATOR SOXR"/>
    <property type="match status" value="1"/>
</dbReference>